<evidence type="ECO:0000256" key="18">
    <source>
        <dbReference type="ARBA" id="ARBA00034003"/>
    </source>
</evidence>
<sequence length="958" mass="109160">MKIATYNINNINTRLDVLLRWLEEANPDIVCLQELKCERNKFPEQKLKEVGYNAIWKGQKSWNGVAILAKSEIKELQDDLPGEDEEFTHSRYIEAFIDGIVIACIYLPNGNPWPGPKFDYKLRWFQRLADHARDLVARELPVILIGDYNVMPTDLDTYKPEKYVNNALFRPEIKKAYRELVDQGWTDAVRTLYPNEPIYTFWDYMRNAYERNAGLRLDHFLLNKAVAKRLKMAEVDKHVRGWEHASDHAPVWIELADNNLPEKKNTEKPEQQVQRETQTAQPKGTGDWQTLLAAAPKANMPAKPQPMKATLVREPFDDPGWLYEIKWDGYRALAVVENNQAELISRNNISFDQFHPITDALGKWNANTIIDGEIVVLNADGKSDFSAIQNWQRRKDGQLVYNVFDILWYEGRDLRELPLTERKAILEAVLPADETIKLSKAFDVNGIEFFQAAEKAGIEGIMAKKADSAYTAGDRSKEWLKVKVERRQEVVIGAFTRNAGTEKLFSALAIGVYEKGVLRYIGKVGTGWSEKKQKEMMAQFEPLITEVCPFDVEPDVDEPSQFRPRRLGAKPFWLKPELVCEVNIAEITSDGKVRQASFKGMRSDKNPKDVIIEVPADTTATVAKMDETSELIITKTNRKKAMNKTIKPEASFLDPEKDSQTVKVNGCPLTFNHLSKVYWPEDGITKRDMFNYYDQVAEYMVPYLKDRPMSLNRFPNGIHGPSFYQKNVKDKVPDCMATMPHTNDKGEEKEYLVATNKASLLWMVSLGCIEINPWFSRVQSPGNPDFCVIDLDPDKQHFDQVISAAQEVKRVLDTIGVTAYPKTSGSTGMHIYIPLGAKYTYDQSQLFAKIIVSLVHKQIPEYTSLERMVKNRGGKMYLDFLQNRPDATIAGVYSLRPKPGATVSMPLTWDEVKPGLTMKDFTIHNAIQRLKETGDLFKGVLGEGIDLMAVIQKAQSAF</sequence>
<dbReference type="PROSITE" id="PS00333">
    <property type="entry name" value="DNA_LIGASE_A2"/>
    <property type="match status" value="1"/>
</dbReference>
<dbReference type="InterPro" id="IPR014146">
    <property type="entry name" value="LigD_ligase_dom"/>
</dbReference>
<dbReference type="Gene3D" id="3.30.470.30">
    <property type="entry name" value="DNA ligase/mRNA capping enzyme"/>
    <property type="match status" value="1"/>
</dbReference>
<dbReference type="SUPFAM" id="SSF56219">
    <property type="entry name" value="DNase I-like"/>
    <property type="match status" value="1"/>
</dbReference>
<keyword evidence="14" id="KW-0238">DNA-binding</keyword>
<evidence type="ECO:0000259" key="20">
    <source>
        <dbReference type="PROSITE" id="PS50160"/>
    </source>
</evidence>
<accession>A0ABT1T1M2</accession>
<dbReference type="Proteomes" id="UP001204376">
    <property type="component" value="Unassembled WGS sequence"/>
</dbReference>
<feature type="region of interest" description="Disordered" evidence="19">
    <location>
        <begin position="262"/>
        <end position="286"/>
    </location>
</feature>
<keyword evidence="12" id="KW-0460">Magnesium</keyword>
<feature type="compositionally biased region" description="Polar residues" evidence="19">
    <location>
        <begin position="271"/>
        <end position="282"/>
    </location>
</feature>
<dbReference type="Pfam" id="PF21686">
    <property type="entry name" value="LigD_Prim-Pol"/>
    <property type="match status" value="1"/>
</dbReference>
<dbReference type="SUPFAM" id="SSF50249">
    <property type="entry name" value="Nucleic acid-binding proteins"/>
    <property type="match status" value="1"/>
</dbReference>
<dbReference type="PROSITE" id="PS00726">
    <property type="entry name" value="AP_NUCLEASE_F1_1"/>
    <property type="match status" value="1"/>
</dbReference>
<dbReference type="PROSITE" id="PS50160">
    <property type="entry name" value="DNA_LIGASE_A3"/>
    <property type="match status" value="1"/>
</dbReference>
<dbReference type="InterPro" id="IPR004808">
    <property type="entry name" value="AP_endonuc_1"/>
</dbReference>
<evidence type="ECO:0000256" key="7">
    <source>
        <dbReference type="ARBA" id="ARBA00022695"/>
    </source>
</evidence>
<dbReference type="PROSITE" id="PS51435">
    <property type="entry name" value="AP_NUCLEASE_F1_4"/>
    <property type="match status" value="1"/>
</dbReference>
<dbReference type="Gene3D" id="3.60.10.10">
    <property type="entry name" value="Endonuclease/exonuclease/phosphatase"/>
    <property type="match status" value="1"/>
</dbReference>
<evidence type="ECO:0000256" key="5">
    <source>
        <dbReference type="ARBA" id="ARBA00022598"/>
    </source>
</evidence>
<dbReference type="NCBIfam" id="TIGR02779">
    <property type="entry name" value="NHEJ_ligase_lig"/>
    <property type="match status" value="1"/>
</dbReference>
<keyword evidence="7" id="KW-0548">Nucleotidyltransferase</keyword>
<dbReference type="Gene3D" id="3.90.920.10">
    <property type="entry name" value="DNA primase, PRIM domain"/>
    <property type="match status" value="1"/>
</dbReference>
<dbReference type="Gene3D" id="3.30.1490.70">
    <property type="match status" value="1"/>
</dbReference>
<dbReference type="RefSeq" id="WP_256538591.1">
    <property type="nucleotide sequence ID" value="NZ_JANHOH010000001.1"/>
</dbReference>
<dbReference type="GO" id="GO:0003910">
    <property type="term" value="F:DNA ligase (ATP) activity"/>
    <property type="evidence" value="ECO:0007669"/>
    <property type="project" value="UniProtKB-EC"/>
</dbReference>
<keyword evidence="16" id="KW-0511">Multifunctional enzyme</keyword>
<feature type="domain" description="ATP-dependent DNA ligase family profile" evidence="20">
    <location>
        <begin position="392"/>
        <end position="516"/>
    </location>
</feature>
<proteinExistence type="inferred from homology"/>
<keyword evidence="6" id="KW-0808">Transferase</keyword>
<name>A0ABT1T1M2_9SPHI</name>
<evidence type="ECO:0000256" key="14">
    <source>
        <dbReference type="ARBA" id="ARBA00023125"/>
    </source>
</evidence>
<comment type="caution">
    <text evidence="21">The sequence shown here is derived from an EMBL/GenBank/DDBJ whole genome shotgun (WGS) entry which is preliminary data.</text>
</comment>
<dbReference type="Pfam" id="PF04679">
    <property type="entry name" value="DNA_ligase_A_C"/>
    <property type="match status" value="1"/>
</dbReference>
<comment type="cofactor">
    <cofactor evidence="1">
        <name>Mn(2+)</name>
        <dbReference type="ChEBI" id="CHEBI:29035"/>
    </cofactor>
</comment>
<dbReference type="InterPro" id="IPR012309">
    <property type="entry name" value="DNA_ligase_ATP-dep_C"/>
</dbReference>
<evidence type="ECO:0000256" key="4">
    <source>
        <dbReference type="ARBA" id="ARBA00012727"/>
    </source>
</evidence>
<dbReference type="InterPro" id="IPR012310">
    <property type="entry name" value="DNA_ligase_ATP-dep_cent"/>
</dbReference>
<dbReference type="SUPFAM" id="SSF56091">
    <property type="entry name" value="DNA ligase/mRNA capping enzyme, catalytic domain"/>
    <property type="match status" value="1"/>
</dbReference>
<evidence type="ECO:0000256" key="11">
    <source>
        <dbReference type="ARBA" id="ARBA00022839"/>
    </source>
</evidence>
<reference evidence="21 22" key="1">
    <citation type="submission" date="2022-07" db="EMBL/GenBank/DDBJ databases">
        <title>Mucilaginibacter sp. JC4.</title>
        <authorList>
            <person name="Le V."/>
            <person name="Ko S.-R."/>
            <person name="Ahn C.-Y."/>
            <person name="Oh H.-M."/>
        </authorList>
    </citation>
    <scope>NUCLEOTIDE SEQUENCE [LARGE SCALE GENOMIC DNA]</scope>
    <source>
        <strain evidence="21 22">JC4</strain>
    </source>
</reference>
<dbReference type="CDD" id="cd09086">
    <property type="entry name" value="ExoIII-like_AP-endo"/>
    <property type="match status" value="1"/>
</dbReference>
<dbReference type="Pfam" id="PF03372">
    <property type="entry name" value="Exo_endo_phos"/>
    <property type="match status" value="1"/>
</dbReference>
<dbReference type="NCBIfam" id="TIGR00195">
    <property type="entry name" value="exoDNase_III"/>
    <property type="match status" value="1"/>
</dbReference>
<dbReference type="NCBIfam" id="TIGR02776">
    <property type="entry name" value="NHEJ_ligase_prk"/>
    <property type="match status" value="1"/>
</dbReference>
<evidence type="ECO:0000256" key="6">
    <source>
        <dbReference type="ARBA" id="ARBA00022679"/>
    </source>
</evidence>
<comment type="similarity">
    <text evidence="3">Belongs to the DNA repair enzymes AP/ExoA family.</text>
</comment>
<dbReference type="CDD" id="cd04865">
    <property type="entry name" value="LigD_Pol_like_2"/>
    <property type="match status" value="1"/>
</dbReference>
<dbReference type="InterPro" id="IPR020847">
    <property type="entry name" value="AP_endonuclease_F1_BS"/>
</dbReference>
<evidence type="ECO:0000256" key="13">
    <source>
        <dbReference type="ARBA" id="ARBA00022932"/>
    </source>
</evidence>
<keyword evidence="8" id="KW-0540">Nuclease</keyword>
<keyword evidence="22" id="KW-1185">Reference proteome</keyword>
<evidence type="ECO:0000313" key="22">
    <source>
        <dbReference type="Proteomes" id="UP001204376"/>
    </source>
</evidence>
<protein>
    <recommendedName>
        <fullName evidence="4">DNA ligase (ATP)</fullName>
        <ecNumber evidence="4">6.5.1.1</ecNumber>
    </recommendedName>
    <alternativeName>
        <fullName evidence="17">NHEJ DNA polymerase</fullName>
    </alternativeName>
</protein>
<evidence type="ECO:0000256" key="17">
    <source>
        <dbReference type="ARBA" id="ARBA00029943"/>
    </source>
</evidence>
<evidence type="ECO:0000256" key="19">
    <source>
        <dbReference type="SAM" id="MobiDB-lite"/>
    </source>
</evidence>
<keyword evidence="15" id="KW-0464">Manganese</keyword>
<dbReference type="InterPro" id="IPR014145">
    <property type="entry name" value="LigD_pol_dom"/>
</dbReference>
<dbReference type="CDD" id="cd07906">
    <property type="entry name" value="Adenylation_DNA_ligase_LigD_LigC"/>
    <property type="match status" value="1"/>
</dbReference>
<evidence type="ECO:0000256" key="3">
    <source>
        <dbReference type="ARBA" id="ARBA00007092"/>
    </source>
</evidence>
<dbReference type="NCBIfam" id="TIGR00633">
    <property type="entry name" value="xth"/>
    <property type="match status" value="1"/>
</dbReference>
<dbReference type="Pfam" id="PF01068">
    <property type="entry name" value="DNA_ligase_A_M"/>
    <property type="match status" value="1"/>
</dbReference>
<dbReference type="InterPro" id="IPR016059">
    <property type="entry name" value="DNA_ligase_ATP-dep_CS"/>
</dbReference>
<keyword evidence="13" id="KW-0239">DNA-directed DNA polymerase</keyword>
<dbReference type="EMBL" id="JANHOH010000001">
    <property type="protein sequence ID" value="MCQ6958417.1"/>
    <property type="molecule type" value="Genomic_DNA"/>
</dbReference>
<evidence type="ECO:0000256" key="15">
    <source>
        <dbReference type="ARBA" id="ARBA00023211"/>
    </source>
</evidence>
<dbReference type="PANTHER" id="PTHR43250">
    <property type="entry name" value="EXODEOXYRIBONUCLEASE III"/>
    <property type="match status" value="1"/>
</dbReference>
<dbReference type="Gene3D" id="2.40.50.140">
    <property type="entry name" value="Nucleic acid-binding proteins"/>
    <property type="match status" value="1"/>
</dbReference>
<evidence type="ECO:0000256" key="10">
    <source>
        <dbReference type="ARBA" id="ARBA00022801"/>
    </source>
</evidence>
<evidence type="ECO:0000256" key="8">
    <source>
        <dbReference type="ARBA" id="ARBA00022722"/>
    </source>
</evidence>
<evidence type="ECO:0000256" key="9">
    <source>
        <dbReference type="ARBA" id="ARBA00022723"/>
    </source>
</evidence>
<organism evidence="21 22">
    <name type="scientific">Mucilaginibacter aquariorum</name>
    <dbReference type="NCBI Taxonomy" id="2967225"/>
    <lineage>
        <taxon>Bacteria</taxon>
        <taxon>Pseudomonadati</taxon>
        <taxon>Bacteroidota</taxon>
        <taxon>Sphingobacteriia</taxon>
        <taxon>Sphingobacteriales</taxon>
        <taxon>Sphingobacteriaceae</taxon>
        <taxon>Mucilaginibacter</taxon>
    </lineage>
</organism>
<evidence type="ECO:0000256" key="12">
    <source>
        <dbReference type="ARBA" id="ARBA00022842"/>
    </source>
</evidence>
<evidence type="ECO:0000256" key="16">
    <source>
        <dbReference type="ARBA" id="ARBA00023268"/>
    </source>
</evidence>
<evidence type="ECO:0000256" key="2">
    <source>
        <dbReference type="ARBA" id="ARBA00001946"/>
    </source>
</evidence>
<dbReference type="EC" id="6.5.1.1" evidence="4"/>
<keyword evidence="11" id="KW-0269">Exonuclease</keyword>
<dbReference type="CDD" id="cd07971">
    <property type="entry name" value="OBF_DNA_ligase_LigD"/>
    <property type="match status" value="1"/>
</dbReference>
<comment type="cofactor">
    <cofactor evidence="2">
        <name>Mg(2+)</name>
        <dbReference type="ChEBI" id="CHEBI:18420"/>
    </cofactor>
</comment>
<keyword evidence="10" id="KW-0378">Hydrolase</keyword>
<evidence type="ECO:0000313" key="21">
    <source>
        <dbReference type="EMBL" id="MCQ6958417.1"/>
    </source>
</evidence>
<dbReference type="InterPro" id="IPR005135">
    <property type="entry name" value="Endo/exonuclease/phosphatase"/>
</dbReference>
<dbReference type="InterPro" id="IPR014143">
    <property type="entry name" value="NHEJ_ligase_prk"/>
</dbReference>
<dbReference type="InterPro" id="IPR036691">
    <property type="entry name" value="Endo/exonu/phosph_ase_sf"/>
</dbReference>
<gene>
    <name evidence="21" type="primary">ligD</name>
    <name evidence="21" type="ORF">NPE20_10625</name>
</gene>
<dbReference type="PANTHER" id="PTHR43250:SF1">
    <property type="entry name" value="EXODEOXYRIBONUCLEASE III"/>
    <property type="match status" value="1"/>
</dbReference>
<evidence type="ECO:0000256" key="1">
    <source>
        <dbReference type="ARBA" id="ARBA00001936"/>
    </source>
</evidence>
<dbReference type="InterPro" id="IPR012340">
    <property type="entry name" value="NA-bd_OB-fold"/>
</dbReference>
<dbReference type="NCBIfam" id="TIGR02778">
    <property type="entry name" value="ligD_pol"/>
    <property type="match status" value="1"/>
</dbReference>
<comment type="catalytic activity">
    <reaction evidence="18">
        <text>ATP + (deoxyribonucleotide)n-3'-hydroxyl + 5'-phospho-(deoxyribonucleotide)m = (deoxyribonucleotide)n+m + AMP + diphosphate.</text>
        <dbReference type="EC" id="6.5.1.1"/>
    </reaction>
</comment>
<keyword evidence="9" id="KW-0479">Metal-binding</keyword>
<keyword evidence="5 21" id="KW-0436">Ligase</keyword>
<dbReference type="InterPro" id="IPR037493">
    <property type="entry name" value="ExoIII-like"/>
</dbReference>